<dbReference type="EMBL" id="VFFF01000002">
    <property type="protein sequence ID" value="TNY31699.1"/>
    <property type="molecule type" value="Genomic_DNA"/>
</dbReference>
<accession>A0A5C5GDP6</accession>
<dbReference type="Pfam" id="PF00814">
    <property type="entry name" value="TsaD"/>
    <property type="match status" value="1"/>
</dbReference>
<dbReference type="Gene3D" id="3.30.420.40">
    <property type="match status" value="2"/>
</dbReference>
<protein>
    <submittedName>
        <fullName evidence="3">tRNA (Adenosine(37)-N6)-threonylcarbamoyltransferase complex dimerization subunit type 1 TsaB</fullName>
    </submittedName>
</protein>
<feature type="region of interest" description="Disordered" evidence="1">
    <location>
        <begin position="184"/>
        <end position="208"/>
    </location>
</feature>
<dbReference type="InterPro" id="IPR022496">
    <property type="entry name" value="T6A_TsaB"/>
</dbReference>
<gene>
    <name evidence="3" type="primary">tsaB</name>
    <name evidence="3" type="ORF">FHY64_15930</name>
</gene>
<keyword evidence="4" id="KW-1185">Reference proteome</keyword>
<dbReference type="Proteomes" id="UP000314011">
    <property type="component" value="Unassembled WGS sequence"/>
</dbReference>
<name>A0A5C5GDP6_9RHOB</name>
<dbReference type="GO" id="GO:0016740">
    <property type="term" value="F:transferase activity"/>
    <property type="evidence" value="ECO:0007669"/>
    <property type="project" value="UniProtKB-KW"/>
</dbReference>
<feature type="compositionally biased region" description="Pro residues" evidence="1">
    <location>
        <begin position="199"/>
        <end position="208"/>
    </location>
</feature>
<dbReference type="NCBIfam" id="TIGR03725">
    <property type="entry name" value="T6A_YeaZ"/>
    <property type="match status" value="1"/>
</dbReference>
<evidence type="ECO:0000313" key="4">
    <source>
        <dbReference type="Proteomes" id="UP000314011"/>
    </source>
</evidence>
<feature type="domain" description="Gcp-like" evidence="2">
    <location>
        <begin position="53"/>
        <end position="125"/>
    </location>
</feature>
<evidence type="ECO:0000313" key="3">
    <source>
        <dbReference type="EMBL" id="TNY31699.1"/>
    </source>
</evidence>
<dbReference type="GO" id="GO:0002949">
    <property type="term" value="P:tRNA threonylcarbamoyladenosine modification"/>
    <property type="evidence" value="ECO:0007669"/>
    <property type="project" value="InterPro"/>
</dbReference>
<dbReference type="OrthoDB" id="9809995at2"/>
<dbReference type="AlphaFoldDB" id="A0A5C5GDP6"/>
<dbReference type="SUPFAM" id="SSF53067">
    <property type="entry name" value="Actin-like ATPase domain"/>
    <property type="match status" value="1"/>
</dbReference>
<reference evidence="3 4" key="1">
    <citation type="submission" date="2019-06" db="EMBL/GenBank/DDBJ databases">
        <title>Genome of new Rhodobacteraceae sp. SM1903.</title>
        <authorList>
            <person name="Ren X."/>
        </authorList>
    </citation>
    <scope>NUCLEOTIDE SEQUENCE [LARGE SCALE GENOMIC DNA]</scope>
    <source>
        <strain evidence="3 4">SM1903</strain>
    </source>
</reference>
<sequence>MRDRRTDRYRAPSDRRPFHVRQAPVPVILAFDTSGPWIAAALGTPGDFRVVVEEMSRGQGERLLPLLEDLTGGDWNRIEKIGVGVGPGNFTGIRIAVAAARGLALGLGKPAIGIDGFEASARAAGRGGPVALPAPRGMVHLGGGGGAPRLVTEAEVPKDTIGAASPHDLVLAIGTLAAERAPGQRPAPLYVRPADAAPPSDPPPVILP</sequence>
<evidence type="ECO:0000259" key="2">
    <source>
        <dbReference type="Pfam" id="PF00814"/>
    </source>
</evidence>
<keyword evidence="3" id="KW-0808">Transferase</keyword>
<dbReference type="InterPro" id="IPR000905">
    <property type="entry name" value="Gcp-like_dom"/>
</dbReference>
<dbReference type="InterPro" id="IPR043129">
    <property type="entry name" value="ATPase_NBD"/>
</dbReference>
<organism evidence="3 4">
    <name type="scientific">Pelagovum pacificum</name>
    <dbReference type="NCBI Taxonomy" id="2588711"/>
    <lineage>
        <taxon>Bacteria</taxon>
        <taxon>Pseudomonadati</taxon>
        <taxon>Pseudomonadota</taxon>
        <taxon>Alphaproteobacteria</taxon>
        <taxon>Rhodobacterales</taxon>
        <taxon>Paracoccaceae</taxon>
        <taxon>Pelagovum</taxon>
    </lineage>
</organism>
<proteinExistence type="predicted"/>
<comment type="caution">
    <text evidence="3">The sequence shown here is derived from an EMBL/GenBank/DDBJ whole genome shotgun (WGS) entry which is preliminary data.</text>
</comment>
<evidence type="ECO:0000256" key="1">
    <source>
        <dbReference type="SAM" id="MobiDB-lite"/>
    </source>
</evidence>